<proteinExistence type="predicted"/>
<keyword evidence="2" id="KW-1185">Reference proteome</keyword>
<dbReference type="RefSeq" id="WP_279533231.1">
    <property type="nucleotide sequence ID" value="NZ_SLXP01000002.1"/>
</dbReference>
<name>A0A4R2Q3V7_9RHOB</name>
<protein>
    <submittedName>
        <fullName evidence="1">Uncharacterized protein</fullName>
    </submittedName>
</protein>
<reference evidence="1 2" key="1">
    <citation type="submission" date="2019-03" db="EMBL/GenBank/DDBJ databases">
        <title>Genomic Encyclopedia of Type Strains, Phase IV (KMG-IV): sequencing the most valuable type-strain genomes for metagenomic binning, comparative biology and taxonomic classification.</title>
        <authorList>
            <person name="Goeker M."/>
        </authorList>
    </citation>
    <scope>NUCLEOTIDE SEQUENCE [LARGE SCALE GENOMIC DNA]</scope>
    <source>
        <strain evidence="1 2">DSM 18063</strain>
    </source>
</reference>
<gene>
    <name evidence="1" type="ORF">EV662_102457</name>
</gene>
<comment type="caution">
    <text evidence="1">The sequence shown here is derived from an EMBL/GenBank/DDBJ whole genome shotgun (WGS) entry which is preliminary data.</text>
</comment>
<accession>A0A4R2Q3V7</accession>
<dbReference type="EMBL" id="SLXP01000002">
    <property type="protein sequence ID" value="TCP43260.1"/>
    <property type="molecule type" value="Genomic_DNA"/>
</dbReference>
<evidence type="ECO:0000313" key="1">
    <source>
        <dbReference type="EMBL" id="TCP43260.1"/>
    </source>
</evidence>
<organism evidence="1 2">
    <name type="scientific">Rhodovulum marinum</name>
    <dbReference type="NCBI Taxonomy" id="320662"/>
    <lineage>
        <taxon>Bacteria</taxon>
        <taxon>Pseudomonadati</taxon>
        <taxon>Pseudomonadota</taxon>
        <taxon>Alphaproteobacteria</taxon>
        <taxon>Rhodobacterales</taxon>
        <taxon>Paracoccaceae</taxon>
        <taxon>Rhodovulum</taxon>
    </lineage>
</organism>
<evidence type="ECO:0000313" key="2">
    <source>
        <dbReference type="Proteomes" id="UP000294835"/>
    </source>
</evidence>
<dbReference type="Proteomes" id="UP000294835">
    <property type="component" value="Unassembled WGS sequence"/>
</dbReference>
<sequence length="40" mass="4135">MKSNADVDFEIAEADMEALKAIDARDCGDASVFPVCSGAA</sequence>
<dbReference type="AlphaFoldDB" id="A0A4R2Q3V7"/>